<dbReference type="InterPro" id="IPR026881">
    <property type="entry name" value="WYL_dom"/>
</dbReference>
<dbReference type="EMBL" id="JAGINT010000001">
    <property type="protein sequence ID" value="MBP2350286.1"/>
    <property type="molecule type" value="Genomic_DNA"/>
</dbReference>
<evidence type="ECO:0000256" key="2">
    <source>
        <dbReference type="ARBA" id="ARBA00023163"/>
    </source>
</evidence>
<keyword evidence="1" id="KW-0805">Transcription regulation</keyword>
<feature type="domain" description="HTH deoR-type" evidence="4">
    <location>
        <begin position="2"/>
        <end position="60"/>
    </location>
</feature>
<dbReference type="InterPro" id="IPR013196">
    <property type="entry name" value="HTH_11"/>
</dbReference>
<dbReference type="PANTHER" id="PTHR34580:SF1">
    <property type="entry name" value="PROTEIN PAFC"/>
    <property type="match status" value="1"/>
</dbReference>
<dbReference type="RefSeq" id="WP_209693359.1">
    <property type="nucleotide sequence ID" value="NZ_BAAAVU010000011.1"/>
</dbReference>
<name>A0ABS4UF64_9ACTN</name>
<evidence type="ECO:0000313" key="6">
    <source>
        <dbReference type="Proteomes" id="UP000755585"/>
    </source>
</evidence>
<feature type="region of interest" description="Disordered" evidence="3">
    <location>
        <begin position="155"/>
        <end position="178"/>
    </location>
</feature>
<dbReference type="InterPro" id="IPR036390">
    <property type="entry name" value="WH_DNA-bd_sf"/>
</dbReference>
<comment type="caution">
    <text evidence="5">The sequence shown here is derived from an EMBL/GenBank/DDBJ whole genome shotgun (WGS) entry which is preliminary data.</text>
</comment>
<dbReference type="InterPro" id="IPR051534">
    <property type="entry name" value="CBASS_pafABC_assoc_protein"/>
</dbReference>
<sequence length="329" mass="36305">MRAERLLRLLLHLQTRGQTTVDQLSQALDVSPRTIQRDLEVLSLAGVPVYSIRGRGGGWALLPDYRSRLTGLTPSEVMSVFVGATAHVLADLGLDASSELAVTKLIASLPEGTRREAEYARQRLLIDHAGWDDRRETPRWLDLCRQALWEQHHLNITYGDPPNPPPTSTPAAPTPVAPGRGPFAVAPLGLVAKARTWYLVAARTDGRLRTYRLSRLTSAELTGDTFTRPPGFDLAAYWAQSQRELQASRPSYPIVLKVRDHAVRRFRPTQPMLPAADGWWIVHADLENPHEAQAAVLAQAGTAQVIAPAELITLVHEAAEQLANQHRPS</sequence>
<proteinExistence type="predicted"/>
<gene>
    <name evidence="5" type="ORF">JOF29_001369</name>
</gene>
<protein>
    <submittedName>
        <fullName evidence="5">DNA-binding transcriptional regulator YafY</fullName>
    </submittedName>
</protein>
<dbReference type="Proteomes" id="UP000755585">
    <property type="component" value="Unassembled WGS sequence"/>
</dbReference>
<reference evidence="5 6" key="1">
    <citation type="submission" date="2021-03" db="EMBL/GenBank/DDBJ databases">
        <title>Sequencing the genomes of 1000 actinobacteria strains.</title>
        <authorList>
            <person name="Klenk H.-P."/>
        </authorList>
    </citation>
    <scope>NUCLEOTIDE SEQUENCE [LARGE SCALE GENOMIC DNA]</scope>
    <source>
        <strain evidence="5 6">DSM 18824</strain>
    </source>
</reference>
<dbReference type="InterPro" id="IPR036388">
    <property type="entry name" value="WH-like_DNA-bd_sf"/>
</dbReference>
<accession>A0ABS4UF64</accession>
<dbReference type="InterPro" id="IPR001034">
    <property type="entry name" value="DeoR_HTH"/>
</dbReference>
<keyword evidence="6" id="KW-1185">Reference proteome</keyword>
<dbReference type="PROSITE" id="PS52050">
    <property type="entry name" value="WYL"/>
    <property type="match status" value="1"/>
</dbReference>
<dbReference type="Gene3D" id="1.10.10.10">
    <property type="entry name" value="Winged helix-like DNA-binding domain superfamily/Winged helix DNA-binding domain"/>
    <property type="match status" value="1"/>
</dbReference>
<organism evidence="5 6">
    <name type="scientific">Kribbella aluminosa</name>
    <dbReference type="NCBI Taxonomy" id="416017"/>
    <lineage>
        <taxon>Bacteria</taxon>
        <taxon>Bacillati</taxon>
        <taxon>Actinomycetota</taxon>
        <taxon>Actinomycetes</taxon>
        <taxon>Propionibacteriales</taxon>
        <taxon>Kribbellaceae</taxon>
        <taxon>Kribbella</taxon>
    </lineage>
</organism>
<dbReference type="InterPro" id="IPR057727">
    <property type="entry name" value="WCX_dom"/>
</dbReference>
<dbReference type="SUPFAM" id="SSF46785">
    <property type="entry name" value="Winged helix' DNA-binding domain"/>
    <property type="match status" value="1"/>
</dbReference>
<dbReference type="Pfam" id="PF25583">
    <property type="entry name" value="WCX"/>
    <property type="match status" value="1"/>
</dbReference>
<dbReference type="Pfam" id="PF08279">
    <property type="entry name" value="HTH_11"/>
    <property type="match status" value="1"/>
</dbReference>
<dbReference type="GO" id="GO:0003677">
    <property type="term" value="F:DNA binding"/>
    <property type="evidence" value="ECO:0007669"/>
    <property type="project" value="UniProtKB-KW"/>
</dbReference>
<feature type="compositionally biased region" description="Pro residues" evidence="3">
    <location>
        <begin position="161"/>
        <end position="176"/>
    </location>
</feature>
<evidence type="ECO:0000256" key="1">
    <source>
        <dbReference type="ARBA" id="ARBA00023015"/>
    </source>
</evidence>
<dbReference type="Pfam" id="PF13280">
    <property type="entry name" value="WYL"/>
    <property type="match status" value="1"/>
</dbReference>
<keyword evidence="2" id="KW-0804">Transcription</keyword>
<evidence type="ECO:0000256" key="3">
    <source>
        <dbReference type="SAM" id="MobiDB-lite"/>
    </source>
</evidence>
<dbReference type="PROSITE" id="PS51000">
    <property type="entry name" value="HTH_DEOR_2"/>
    <property type="match status" value="1"/>
</dbReference>
<evidence type="ECO:0000259" key="4">
    <source>
        <dbReference type="PROSITE" id="PS51000"/>
    </source>
</evidence>
<evidence type="ECO:0000313" key="5">
    <source>
        <dbReference type="EMBL" id="MBP2350286.1"/>
    </source>
</evidence>
<dbReference type="PANTHER" id="PTHR34580">
    <property type="match status" value="1"/>
</dbReference>
<keyword evidence="5" id="KW-0238">DNA-binding</keyword>